<comment type="caution">
    <text evidence="2">The sequence shown here is derived from an EMBL/GenBank/DDBJ whole genome shotgun (WGS) entry which is preliminary data.</text>
</comment>
<name>A0ABQ6XIP8_PEDPE</name>
<gene>
    <name evidence="2" type="ORF">GBO79_01050</name>
</gene>
<keyword evidence="1" id="KW-0812">Transmembrane</keyword>
<dbReference type="Proteomes" id="UP000472573">
    <property type="component" value="Unassembled WGS sequence"/>
</dbReference>
<evidence type="ECO:0000313" key="2">
    <source>
        <dbReference type="EMBL" id="KAF0414938.1"/>
    </source>
</evidence>
<sequence>MIDPNKDNGVRWLISSFKSILQWFTDFYSKNKNIFRKIYDPKDWIGKYKKEKKSINVFKLIFYNFFLIVILIMAIDSIDLFYFRGKILHTLWNLRVFRHFFVDKDGKFIWLGATSIITVITLGVNAWDNRRKFRADLISKSRIKWIADTKQIISEYYQVFSEYIYVYHKFFMEKRPEESEKLNNKLTGLMGKIRQKYYEISLSIPDNESNEPLLRNVKLTFGELNNIGKYYEYGRNQLFEARNPYYTVVDNYISNLINTGVRDSSIYFKKEWERAKKGE</sequence>
<dbReference type="RefSeq" id="WP_159276390.1">
    <property type="nucleotide sequence ID" value="NZ_WENB01000001.1"/>
</dbReference>
<keyword evidence="3" id="KW-1185">Reference proteome</keyword>
<dbReference type="EMBL" id="WENB01000001">
    <property type="protein sequence ID" value="KAF0414938.1"/>
    <property type="molecule type" value="Genomic_DNA"/>
</dbReference>
<reference evidence="2 3" key="1">
    <citation type="submission" date="2019-10" db="EMBL/GenBank/DDBJ databases">
        <authorList>
            <person name="Irmler S."/>
            <person name="Berthoud H."/>
            <person name="Roetschi A."/>
            <person name="Arias E."/>
            <person name="Shani N."/>
            <person name="Wuethrich D."/>
            <person name="Bruggmann R."/>
        </authorList>
    </citation>
    <scope>NUCLEOTIDE SEQUENCE [LARGE SCALE GENOMIC DNA]</scope>
    <source>
        <strain evidence="2 3">FAM13073</strain>
    </source>
</reference>
<evidence type="ECO:0000313" key="3">
    <source>
        <dbReference type="Proteomes" id="UP000472573"/>
    </source>
</evidence>
<feature type="transmembrane region" description="Helical" evidence="1">
    <location>
        <begin position="108"/>
        <end position="127"/>
    </location>
</feature>
<keyword evidence="1" id="KW-1133">Transmembrane helix</keyword>
<reference evidence="3" key="2">
    <citation type="submission" date="2020-03" db="EMBL/GenBank/DDBJ databases">
        <title>SpeciesPrimer: A bioinformatics pipeline dedicated to the design of qPCR primers for the quantification of bacterial species.</title>
        <authorList>
            <person name="Dreier M."/>
            <person name="Berthoud H."/>
            <person name="Shani N."/>
            <person name="Wechsler D."/>
            <person name="Junier P."/>
        </authorList>
    </citation>
    <scope>NUCLEOTIDE SEQUENCE [LARGE SCALE GENOMIC DNA]</scope>
    <source>
        <strain evidence="3">FAM13073</strain>
    </source>
</reference>
<keyword evidence="1" id="KW-0472">Membrane</keyword>
<protein>
    <submittedName>
        <fullName evidence="2">Uncharacterized protein</fullName>
    </submittedName>
</protein>
<organism evidence="2 3">
    <name type="scientific">Pediococcus pentosaceus</name>
    <dbReference type="NCBI Taxonomy" id="1255"/>
    <lineage>
        <taxon>Bacteria</taxon>
        <taxon>Bacillati</taxon>
        <taxon>Bacillota</taxon>
        <taxon>Bacilli</taxon>
        <taxon>Lactobacillales</taxon>
        <taxon>Lactobacillaceae</taxon>
        <taxon>Pediococcus</taxon>
    </lineage>
</organism>
<accession>A0ABQ6XIP8</accession>
<evidence type="ECO:0000256" key="1">
    <source>
        <dbReference type="SAM" id="Phobius"/>
    </source>
</evidence>
<proteinExistence type="predicted"/>
<feature type="transmembrane region" description="Helical" evidence="1">
    <location>
        <begin position="60"/>
        <end position="83"/>
    </location>
</feature>